<organism evidence="6">
    <name type="scientific">Bacillus thuringiensis DB27</name>
    <dbReference type="NCBI Taxonomy" id="1431339"/>
    <lineage>
        <taxon>Bacteria</taxon>
        <taxon>Bacillati</taxon>
        <taxon>Bacillota</taxon>
        <taxon>Bacilli</taxon>
        <taxon>Bacillales</taxon>
        <taxon>Bacillaceae</taxon>
        <taxon>Bacillus</taxon>
        <taxon>Bacillus cereus group</taxon>
    </lineage>
</organism>
<evidence type="ECO:0000256" key="1">
    <source>
        <dbReference type="ARBA" id="ARBA00004761"/>
    </source>
</evidence>
<dbReference type="AlphaFoldDB" id="W8YEX2"/>
<reference evidence="6" key="1">
    <citation type="submission" date="2014-01" db="EMBL/GenBank/DDBJ databases">
        <title>Draft genome sequence of highly nematicidal Bacillus thuringiensis DB27.</title>
        <authorList>
            <person name="Iatsenko I."/>
            <person name="Pickard D."/>
            <person name="Corton C."/>
            <person name="Dougan G."/>
            <person name="Sommer R.J."/>
        </authorList>
    </citation>
    <scope>NUCLEOTIDE SEQUENCE [LARGE SCALE GENOMIC DNA]</scope>
    <source>
        <strain evidence="6">DB27</strain>
    </source>
</reference>
<evidence type="ECO:0000256" key="5">
    <source>
        <dbReference type="ARBA" id="ARBA00023277"/>
    </source>
</evidence>
<reference evidence="6" key="2">
    <citation type="submission" date="2014-01" db="EMBL/GenBank/DDBJ databases">
        <authorList>
            <person name="Aslett M."/>
        </authorList>
    </citation>
    <scope>NUCLEOTIDE SEQUENCE [LARGE SCALE GENOMIC DNA]</scope>
    <source>
        <strain evidence="6">DB27</strain>
    </source>
</reference>
<name>W8YEX2_BACTU</name>
<dbReference type="HOGENOM" id="CLU_077795_2_0_9"/>
<dbReference type="SUPFAM" id="SSF51569">
    <property type="entry name" value="Aldolase"/>
    <property type="match status" value="1"/>
</dbReference>
<evidence type="ECO:0000256" key="3">
    <source>
        <dbReference type="ARBA" id="ARBA00011233"/>
    </source>
</evidence>
<evidence type="ECO:0000256" key="2">
    <source>
        <dbReference type="ARBA" id="ARBA00006906"/>
    </source>
</evidence>
<dbReference type="Pfam" id="PF01081">
    <property type="entry name" value="Aldolase"/>
    <property type="match status" value="1"/>
</dbReference>
<dbReference type="InterPro" id="IPR013785">
    <property type="entry name" value="Aldolase_TIM"/>
</dbReference>
<protein>
    <recommendedName>
        <fullName evidence="7">2-dehydro-3-deoxyphosphogluconate aldolase/4-hydroxy-2-oxoglutarate aldolase</fullName>
    </recommendedName>
</protein>
<dbReference type="Gene3D" id="3.20.20.70">
    <property type="entry name" value="Aldolase class I"/>
    <property type="match status" value="1"/>
</dbReference>
<dbReference type="InterPro" id="IPR000887">
    <property type="entry name" value="Aldlse_KDPG_KHG"/>
</dbReference>
<comment type="subunit">
    <text evidence="3">Homotrimer.</text>
</comment>
<comment type="similarity">
    <text evidence="2">Belongs to the KHG/KDPG aldolase family.</text>
</comment>
<dbReference type="NCBIfam" id="NF005119">
    <property type="entry name" value="PRK06552.1"/>
    <property type="match status" value="1"/>
</dbReference>
<evidence type="ECO:0000313" key="6">
    <source>
        <dbReference type="EMBL" id="CDN37247.1"/>
    </source>
</evidence>
<evidence type="ECO:0000256" key="4">
    <source>
        <dbReference type="ARBA" id="ARBA00023239"/>
    </source>
</evidence>
<dbReference type="PANTHER" id="PTHR30246:SF1">
    <property type="entry name" value="2-DEHYDRO-3-DEOXY-6-PHOSPHOGALACTONATE ALDOLASE-RELATED"/>
    <property type="match status" value="1"/>
</dbReference>
<keyword evidence="4" id="KW-0456">Lyase</keyword>
<comment type="pathway">
    <text evidence="1">Carbohydrate acid metabolism.</text>
</comment>
<evidence type="ECO:0008006" key="7">
    <source>
        <dbReference type="Google" id="ProtNLM"/>
    </source>
</evidence>
<dbReference type="Proteomes" id="UP000030682">
    <property type="component" value="Unassembled WGS sequence"/>
</dbReference>
<dbReference type="CDD" id="cd00452">
    <property type="entry name" value="KDPG_aldolase"/>
    <property type="match status" value="1"/>
</dbReference>
<keyword evidence="5" id="KW-0119">Carbohydrate metabolism</keyword>
<dbReference type="EMBL" id="HG810018">
    <property type="protein sequence ID" value="CDN37247.1"/>
    <property type="molecule type" value="Genomic_DNA"/>
</dbReference>
<accession>W8YEX2</accession>
<dbReference type="RefSeq" id="WP_230478638.1">
    <property type="nucleotide sequence ID" value="NZ_HG810018.1"/>
</dbReference>
<gene>
    <name evidence="6" type="ORF">BTDB27_003589</name>
</gene>
<proteinExistence type="inferred from homology"/>
<dbReference type="PANTHER" id="PTHR30246">
    <property type="entry name" value="2-KETO-3-DEOXY-6-PHOSPHOGLUCONATE ALDOLASE"/>
    <property type="match status" value="1"/>
</dbReference>
<sequence>MKRVTVLNKLKKSGVIAVLRAHTKEEALKVTEAVINGGITGIEVTFSVPQAEEVVRKIQEIHSDCEDLVIGAGTVLDAITARVAILAGAEYIVSPAFDKETAEICNLYQVPYLPGCMTITEISTALKAGVDIIKLFPGSSYNPSFINAVKGPLPMPINLRFFTTPKYKKTLFFLNKLDKKG</sequence>
<dbReference type="GO" id="GO:0016829">
    <property type="term" value="F:lyase activity"/>
    <property type="evidence" value="ECO:0007669"/>
    <property type="project" value="UniProtKB-KW"/>
</dbReference>